<dbReference type="Gene3D" id="2.180.10.10">
    <property type="entry name" value="RHS repeat-associated core"/>
    <property type="match status" value="1"/>
</dbReference>
<dbReference type="InterPro" id="IPR001826">
    <property type="entry name" value="RHS"/>
</dbReference>
<feature type="chain" id="PRO_5004215618" evidence="1">
    <location>
        <begin position="29"/>
        <end position="239"/>
    </location>
</feature>
<dbReference type="STRING" id="349521.HCH_01380"/>
<dbReference type="OrthoDB" id="9815414at2"/>
<name>Q2SM81_HAHCH</name>
<dbReference type="eggNOG" id="COG3209">
    <property type="taxonomic scope" value="Bacteria"/>
</dbReference>
<dbReference type="PANTHER" id="PTHR32305">
    <property type="match status" value="1"/>
</dbReference>
<dbReference type="AlphaFoldDB" id="Q2SM81"/>
<dbReference type="KEGG" id="hch:HCH_01380"/>
<feature type="domain" description="RHS protein conserved region" evidence="2">
    <location>
        <begin position="33"/>
        <end position="68"/>
    </location>
</feature>
<organism evidence="3 4">
    <name type="scientific">Hahella chejuensis (strain KCTC 2396)</name>
    <dbReference type="NCBI Taxonomy" id="349521"/>
    <lineage>
        <taxon>Bacteria</taxon>
        <taxon>Pseudomonadati</taxon>
        <taxon>Pseudomonadota</taxon>
        <taxon>Gammaproteobacteria</taxon>
        <taxon>Oceanospirillales</taxon>
        <taxon>Hahellaceae</taxon>
        <taxon>Hahella</taxon>
    </lineage>
</organism>
<dbReference type="PANTHER" id="PTHR32305:SF15">
    <property type="entry name" value="PROTEIN RHSA-RELATED"/>
    <property type="match status" value="1"/>
</dbReference>
<dbReference type="EMBL" id="CP000155">
    <property type="protein sequence ID" value="ABC28243.1"/>
    <property type="molecule type" value="Genomic_DNA"/>
</dbReference>
<dbReference type="InterPro" id="IPR022385">
    <property type="entry name" value="Rhs_assc_core"/>
</dbReference>
<dbReference type="Pfam" id="PF03527">
    <property type="entry name" value="RHS"/>
    <property type="match status" value="1"/>
</dbReference>
<sequence length="239" mass="26874">MKKLYQLTSTLFSTLFSLATLLSAQAHAEADLYFIHSDHLGTPQVMTDNEQNVVWKTLQTPFGERVEETGSIIQPLRFPGQYADQESGLRYNYFRDYDPSLGRYVQSDPRGILFDFNDPQRIVAGMTGISIPYVDSTQINDSYTYVKNSPIGSDDKTGESVQVIVVLVALYTGYSVWKKIVQQEECEQKCKSDPGNKEPCEDGNTVEDGNTAGLTACKSKCVIEIWSTTFTRSPYPKRM</sequence>
<evidence type="ECO:0000259" key="2">
    <source>
        <dbReference type="Pfam" id="PF03527"/>
    </source>
</evidence>
<gene>
    <name evidence="3" type="ordered locus">HCH_01380</name>
</gene>
<keyword evidence="1" id="KW-0732">Signal</keyword>
<dbReference type="Proteomes" id="UP000000238">
    <property type="component" value="Chromosome"/>
</dbReference>
<evidence type="ECO:0000313" key="4">
    <source>
        <dbReference type="Proteomes" id="UP000000238"/>
    </source>
</evidence>
<dbReference type="HOGENOM" id="CLU_1159791_0_0_6"/>
<keyword evidence="4" id="KW-1185">Reference proteome</keyword>
<evidence type="ECO:0000256" key="1">
    <source>
        <dbReference type="SAM" id="SignalP"/>
    </source>
</evidence>
<feature type="signal peptide" evidence="1">
    <location>
        <begin position="1"/>
        <end position="28"/>
    </location>
</feature>
<dbReference type="RefSeq" id="WP_011395316.1">
    <property type="nucleotide sequence ID" value="NC_007645.1"/>
</dbReference>
<dbReference type="NCBIfam" id="TIGR03696">
    <property type="entry name" value="Rhs_assc_core"/>
    <property type="match status" value="1"/>
</dbReference>
<protein>
    <submittedName>
        <fullName evidence="3">Rhs family protein</fullName>
    </submittedName>
</protein>
<proteinExistence type="predicted"/>
<dbReference type="InterPro" id="IPR050708">
    <property type="entry name" value="T6SS_VgrG/RHS"/>
</dbReference>
<dbReference type="PRINTS" id="PR00394">
    <property type="entry name" value="RHSPROTEIN"/>
</dbReference>
<evidence type="ECO:0000313" key="3">
    <source>
        <dbReference type="EMBL" id="ABC28243.1"/>
    </source>
</evidence>
<accession>Q2SM81</accession>
<reference evidence="3 4" key="1">
    <citation type="journal article" date="2005" name="Nucleic Acids Res.">
        <title>Genomic blueprint of Hahella chejuensis, a marine microbe producing an algicidal agent.</title>
        <authorList>
            <person name="Jeong H."/>
            <person name="Yim J.H."/>
            <person name="Lee C."/>
            <person name="Choi S.-H."/>
            <person name="Park Y.K."/>
            <person name="Yoon S.H."/>
            <person name="Hur C.-G."/>
            <person name="Kang H.-Y."/>
            <person name="Kim D."/>
            <person name="Lee H.H."/>
            <person name="Park K.H."/>
            <person name="Park S.-H."/>
            <person name="Park H.-S."/>
            <person name="Lee H.K."/>
            <person name="Oh T.K."/>
            <person name="Kim J.F."/>
        </authorList>
    </citation>
    <scope>NUCLEOTIDE SEQUENCE [LARGE SCALE GENOMIC DNA]</scope>
    <source>
        <strain evidence="3 4">KCTC 2396</strain>
    </source>
</reference>